<evidence type="ECO:0000256" key="10">
    <source>
        <dbReference type="HAMAP-Rule" id="MF_00244"/>
    </source>
</evidence>
<dbReference type="EMBL" id="FNJU01000006">
    <property type="protein sequence ID" value="SDP74692.1"/>
    <property type="molecule type" value="Genomic_DNA"/>
</dbReference>
<dbReference type="GO" id="GO:0009435">
    <property type="term" value="P:NAD+ biosynthetic process"/>
    <property type="evidence" value="ECO:0007669"/>
    <property type="project" value="UniProtKB-UniRule"/>
</dbReference>
<feature type="domain" description="Cytidyltransferase-like" evidence="11">
    <location>
        <begin position="6"/>
        <end position="162"/>
    </location>
</feature>
<accession>A0A1H0V825</accession>
<dbReference type="GO" id="GO:0004515">
    <property type="term" value="F:nicotinate-nucleotide adenylyltransferase activity"/>
    <property type="evidence" value="ECO:0007669"/>
    <property type="project" value="UniProtKB-UniRule"/>
</dbReference>
<evidence type="ECO:0000256" key="4">
    <source>
        <dbReference type="ARBA" id="ARBA00022679"/>
    </source>
</evidence>
<dbReference type="NCBIfam" id="TIGR00125">
    <property type="entry name" value="cyt_tran_rel"/>
    <property type="match status" value="1"/>
</dbReference>
<dbReference type="FunFam" id="3.40.50.620:FF:000079">
    <property type="entry name" value="Probable nicotinate-nucleotide adenylyltransferase"/>
    <property type="match status" value="1"/>
</dbReference>
<dbReference type="SUPFAM" id="SSF52374">
    <property type="entry name" value="Nucleotidylyl transferase"/>
    <property type="match status" value="1"/>
</dbReference>
<protein>
    <recommendedName>
        <fullName evidence="10">Probable nicotinate-nucleotide adenylyltransferase</fullName>
        <ecNumber evidence="10">2.7.7.18</ecNumber>
    </recommendedName>
    <alternativeName>
        <fullName evidence="10">Deamido-NAD(+) diphosphorylase</fullName>
    </alternativeName>
    <alternativeName>
        <fullName evidence="10">Deamido-NAD(+) pyrophosphorylase</fullName>
    </alternativeName>
    <alternativeName>
        <fullName evidence="10">Nicotinate mononucleotide adenylyltransferase</fullName>
        <shortName evidence="10">NaMN adenylyltransferase</shortName>
    </alternativeName>
</protein>
<dbReference type="UniPathway" id="UPA00253">
    <property type="reaction ID" value="UER00332"/>
</dbReference>
<dbReference type="InterPro" id="IPR004821">
    <property type="entry name" value="Cyt_trans-like"/>
</dbReference>
<evidence type="ECO:0000256" key="5">
    <source>
        <dbReference type="ARBA" id="ARBA00022695"/>
    </source>
</evidence>
<evidence type="ECO:0000256" key="2">
    <source>
        <dbReference type="ARBA" id="ARBA00005019"/>
    </source>
</evidence>
<evidence type="ECO:0000256" key="1">
    <source>
        <dbReference type="ARBA" id="ARBA00002324"/>
    </source>
</evidence>
<dbReference type="NCBIfam" id="NF000840">
    <property type="entry name" value="PRK00071.1-3"/>
    <property type="match status" value="1"/>
</dbReference>
<dbReference type="NCBIfam" id="TIGR00482">
    <property type="entry name" value="nicotinate (nicotinamide) nucleotide adenylyltransferase"/>
    <property type="match status" value="1"/>
</dbReference>
<keyword evidence="13" id="KW-1185">Reference proteome</keyword>
<keyword evidence="7 10" id="KW-0067">ATP-binding</keyword>
<dbReference type="AlphaFoldDB" id="A0A1H0V825"/>
<keyword evidence="6 10" id="KW-0547">Nucleotide-binding</keyword>
<evidence type="ECO:0000313" key="12">
    <source>
        <dbReference type="EMBL" id="SDP74692.1"/>
    </source>
</evidence>
<dbReference type="InterPro" id="IPR014729">
    <property type="entry name" value="Rossmann-like_a/b/a_fold"/>
</dbReference>
<proteinExistence type="inferred from homology"/>
<keyword evidence="4 10" id="KW-0808">Transferase</keyword>
<comment type="similarity">
    <text evidence="10">Belongs to the NadD family.</text>
</comment>
<dbReference type="InterPro" id="IPR005248">
    <property type="entry name" value="NadD/NMNAT"/>
</dbReference>
<reference evidence="13" key="1">
    <citation type="submission" date="2016-10" db="EMBL/GenBank/DDBJ databases">
        <authorList>
            <person name="Varghese N."/>
            <person name="Submissions S."/>
        </authorList>
    </citation>
    <scope>NUCLEOTIDE SEQUENCE [LARGE SCALE GENOMIC DNA]</scope>
    <source>
        <strain evidence="13">IBRC-M10078</strain>
    </source>
</reference>
<evidence type="ECO:0000256" key="9">
    <source>
        <dbReference type="ARBA" id="ARBA00048721"/>
    </source>
</evidence>
<dbReference type="STRING" id="930152.SAMN05216565_10688"/>
<dbReference type="NCBIfam" id="NF000841">
    <property type="entry name" value="PRK00071.1-4"/>
    <property type="match status" value="1"/>
</dbReference>
<keyword evidence="8 10" id="KW-0520">NAD</keyword>
<evidence type="ECO:0000259" key="11">
    <source>
        <dbReference type="Pfam" id="PF01467"/>
    </source>
</evidence>
<dbReference type="HAMAP" id="MF_00244">
    <property type="entry name" value="NaMN_adenylyltr"/>
    <property type="match status" value="1"/>
</dbReference>
<dbReference type="EC" id="2.7.7.18" evidence="10"/>
<dbReference type="GO" id="GO:0005524">
    <property type="term" value="F:ATP binding"/>
    <property type="evidence" value="ECO:0007669"/>
    <property type="project" value="UniProtKB-KW"/>
</dbReference>
<dbReference type="Proteomes" id="UP000199159">
    <property type="component" value="Unassembled WGS sequence"/>
</dbReference>
<gene>
    <name evidence="10" type="primary">nadD</name>
    <name evidence="12" type="ORF">SAMN05216565_10688</name>
</gene>
<dbReference type="Gene3D" id="3.40.50.620">
    <property type="entry name" value="HUPs"/>
    <property type="match status" value="1"/>
</dbReference>
<comment type="pathway">
    <text evidence="2 10">Cofactor biosynthesis; NAD(+) biosynthesis; deamido-NAD(+) from nicotinate D-ribonucleotide: step 1/1.</text>
</comment>
<evidence type="ECO:0000256" key="3">
    <source>
        <dbReference type="ARBA" id="ARBA00022642"/>
    </source>
</evidence>
<dbReference type="PANTHER" id="PTHR39321">
    <property type="entry name" value="NICOTINATE-NUCLEOTIDE ADENYLYLTRANSFERASE-RELATED"/>
    <property type="match status" value="1"/>
</dbReference>
<dbReference type="PANTHER" id="PTHR39321:SF3">
    <property type="entry name" value="PHOSPHOPANTETHEINE ADENYLYLTRANSFERASE"/>
    <property type="match status" value="1"/>
</dbReference>
<keyword evidence="3 10" id="KW-0662">Pyridine nucleotide biosynthesis</keyword>
<sequence>MKHIGIIGGTFDPIHNGHLLIANEVLCELSLDEVWFMPNHIPPHKVGKHLTDSIHRAKMISLAIEDHPAFFLQNIELERDGRSFTYDTISLLKEENTDTTFYFIIGGDMVEYLPNWYKIEELSKLVTFVGVKRPGFSLYSPYNVHEVEIPQFDVSSSMLRDRLLKNRSTKYLLPDLVRDYIEENQLYGQK</sequence>
<evidence type="ECO:0000256" key="6">
    <source>
        <dbReference type="ARBA" id="ARBA00022741"/>
    </source>
</evidence>
<evidence type="ECO:0000256" key="7">
    <source>
        <dbReference type="ARBA" id="ARBA00022840"/>
    </source>
</evidence>
<comment type="function">
    <text evidence="1 10">Catalyzes the reversible adenylation of nicotinate mononucleotide (NaMN) to nicotinic acid adenine dinucleotide (NaAD).</text>
</comment>
<keyword evidence="5 10" id="KW-0548">Nucleotidyltransferase</keyword>
<organism evidence="12 13">
    <name type="scientific">Litchfieldia salsa</name>
    <dbReference type="NCBI Taxonomy" id="930152"/>
    <lineage>
        <taxon>Bacteria</taxon>
        <taxon>Bacillati</taxon>
        <taxon>Bacillota</taxon>
        <taxon>Bacilli</taxon>
        <taxon>Bacillales</taxon>
        <taxon>Bacillaceae</taxon>
        <taxon>Litchfieldia</taxon>
    </lineage>
</organism>
<dbReference type="RefSeq" id="WP_090854985.1">
    <property type="nucleotide sequence ID" value="NZ_FNJU01000006.1"/>
</dbReference>
<dbReference type="CDD" id="cd02165">
    <property type="entry name" value="NMNAT"/>
    <property type="match status" value="1"/>
</dbReference>
<name>A0A1H0V825_9BACI</name>
<dbReference type="OrthoDB" id="5295945at2"/>
<comment type="catalytic activity">
    <reaction evidence="9 10">
        <text>nicotinate beta-D-ribonucleotide + ATP + H(+) = deamido-NAD(+) + diphosphate</text>
        <dbReference type="Rhea" id="RHEA:22860"/>
        <dbReference type="ChEBI" id="CHEBI:15378"/>
        <dbReference type="ChEBI" id="CHEBI:30616"/>
        <dbReference type="ChEBI" id="CHEBI:33019"/>
        <dbReference type="ChEBI" id="CHEBI:57502"/>
        <dbReference type="ChEBI" id="CHEBI:58437"/>
        <dbReference type="EC" id="2.7.7.18"/>
    </reaction>
</comment>
<evidence type="ECO:0000256" key="8">
    <source>
        <dbReference type="ARBA" id="ARBA00023027"/>
    </source>
</evidence>
<evidence type="ECO:0000313" key="13">
    <source>
        <dbReference type="Proteomes" id="UP000199159"/>
    </source>
</evidence>
<dbReference type="Pfam" id="PF01467">
    <property type="entry name" value="CTP_transf_like"/>
    <property type="match status" value="1"/>
</dbReference>